<comment type="catalytic activity">
    <reaction evidence="7">
        <text>a peptidoglycan chain = a peptidoglycan chain with N-acetyl-1,6-anhydromuramyl-[peptide] at the reducing end + a peptidoglycan chain with N-acetylglucosamine at the non-reducing end.</text>
        <dbReference type="EC" id="4.2.2.29"/>
    </reaction>
</comment>
<keyword evidence="3 7" id="KW-1133">Transmembrane helix</keyword>
<evidence type="ECO:0000313" key="9">
    <source>
        <dbReference type="EMBL" id="MFG3818117.1"/>
    </source>
</evidence>
<keyword evidence="6 7" id="KW-0961">Cell wall biogenesis/degradation</keyword>
<evidence type="ECO:0000256" key="8">
    <source>
        <dbReference type="SAM" id="MobiDB-lite"/>
    </source>
</evidence>
<keyword evidence="2 7" id="KW-0812">Transmembrane</keyword>
<feature type="region of interest" description="Disordered" evidence="8">
    <location>
        <begin position="346"/>
        <end position="365"/>
    </location>
</feature>
<organism evidence="9 10">
    <name type="scientific">Limnothrix redekei LRLZ20PSL1</name>
    <dbReference type="NCBI Taxonomy" id="3112953"/>
    <lineage>
        <taxon>Bacteria</taxon>
        <taxon>Bacillati</taxon>
        <taxon>Cyanobacteriota</taxon>
        <taxon>Cyanophyceae</taxon>
        <taxon>Pseudanabaenales</taxon>
        <taxon>Pseudanabaenaceae</taxon>
        <taxon>Limnothrix</taxon>
    </lineage>
</organism>
<dbReference type="NCBIfam" id="TIGR00247">
    <property type="entry name" value="endolytic transglycosylase MltG"/>
    <property type="match status" value="1"/>
</dbReference>
<proteinExistence type="inferred from homology"/>
<evidence type="ECO:0000256" key="5">
    <source>
        <dbReference type="ARBA" id="ARBA00023239"/>
    </source>
</evidence>
<evidence type="ECO:0000256" key="3">
    <source>
        <dbReference type="ARBA" id="ARBA00022989"/>
    </source>
</evidence>
<dbReference type="PANTHER" id="PTHR30518">
    <property type="entry name" value="ENDOLYTIC MUREIN TRANSGLYCOSYLASE"/>
    <property type="match status" value="1"/>
</dbReference>
<evidence type="ECO:0000256" key="4">
    <source>
        <dbReference type="ARBA" id="ARBA00023136"/>
    </source>
</evidence>
<evidence type="ECO:0000256" key="7">
    <source>
        <dbReference type="HAMAP-Rule" id="MF_02065"/>
    </source>
</evidence>
<dbReference type="Pfam" id="PF02618">
    <property type="entry name" value="YceG"/>
    <property type="match status" value="1"/>
</dbReference>
<feature type="site" description="Important for catalytic activity" evidence="7">
    <location>
        <position position="231"/>
    </location>
</feature>
<comment type="similarity">
    <text evidence="7">Belongs to the transglycosylase MltG family.</text>
</comment>
<dbReference type="InterPro" id="IPR003770">
    <property type="entry name" value="MLTG-like"/>
</dbReference>
<comment type="function">
    <text evidence="7">Functions as a peptidoglycan terminase that cleaves nascent peptidoglycan strands endolytically to terminate their elongation.</text>
</comment>
<comment type="caution">
    <text evidence="9">The sequence shown here is derived from an EMBL/GenBank/DDBJ whole genome shotgun (WGS) entry which is preliminary data.</text>
</comment>
<evidence type="ECO:0000256" key="2">
    <source>
        <dbReference type="ARBA" id="ARBA00022692"/>
    </source>
</evidence>
<dbReference type="EMBL" id="JAZAQF010000059">
    <property type="protein sequence ID" value="MFG3818117.1"/>
    <property type="molecule type" value="Genomic_DNA"/>
</dbReference>
<dbReference type="RefSeq" id="WP_393013078.1">
    <property type="nucleotide sequence ID" value="NZ_JAZAQF010000059.1"/>
</dbReference>
<keyword evidence="5 7" id="KW-0456">Lyase</keyword>
<keyword evidence="10" id="KW-1185">Reference proteome</keyword>
<dbReference type="CDD" id="cd08010">
    <property type="entry name" value="MltG_like"/>
    <property type="match status" value="1"/>
</dbReference>
<sequence>MQRLGRVIFTLLVPTAALVGAWQGWQWWSWANRPMDLAQGDTAMKAVQVQIERGTSARQIGRDLERLGIIRSSAAWELWARWLTWNDDNGGFQAGTYELLPTAPMTDIAQQLWQGKTIQQSLTIPEGWTVRQMADYFQSQGVFRAEEFLALTQKIPRDRYPWLPQRITSLEGFLFPDTYQFPGDTITPQAVIDSMLDRFEKVALPLWNQNRGQTKLDLLGWVTLSSIVEKEAVIPQERSVIAGVFSNRLNRGQKLESDPTVEYALKIRQTPDRPLTFTDIRQPSPYNTYLNPGLPPGPIAAPGKASLEATLAPAKTDYVFFVARYDGTHVFSKTLAEHEAAVKRIRAERNARTRSTPQPAASPSP</sequence>
<dbReference type="Gene3D" id="3.30.1490.480">
    <property type="entry name" value="Endolytic murein transglycosylase"/>
    <property type="match status" value="1"/>
</dbReference>
<name>A0ABW7CB36_9CYAN</name>
<evidence type="ECO:0000313" key="10">
    <source>
        <dbReference type="Proteomes" id="UP001604335"/>
    </source>
</evidence>
<dbReference type="HAMAP" id="MF_02065">
    <property type="entry name" value="MltG"/>
    <property type="match status" value="1"/>
</dbReference>
<accession>A0ABW7CB36</accession>
<dbReference type="Gene3D" id="3.30.160.60">
    <property type="entry name" value="Classic Zinc Finger"/>
    <property type="match status" value="1"/>
</dbReference>
<protein>
    <recommendedName>
        <fullName evidence="7">Endolytic murein transglycosylase</fullName>
        <ecNumber evidence="7">4.2.2.29</ecNumber>
    </recommendedName>
    <alternativeName>
        <fullName evidence="7">Peptidoglycan lytic transglycosylase</fullName>
    </alternativeName>
    <alternativeName>
        <fullName evidence="7">Peptidoglycan polymerization terminase</fullName>
    </alternativeName>
</protein>
<dbReference type="EC" id="4.2.2.29" evidence="7"/>
<keyword evidence="1 7" id="KW-1003">Cell membrane</keyword>
<keyword evidence="4 7" id="KW-0472">Membrane</keyword>
<gene>
    <name evidence="7 9" type="primary">mltG</name>
    <name evidence="9" type="ORF">VPK24_10765</name>
</gene>
<evidence type="ECO:0000256" key="1">
    <source>
        <dbReference type="ARBA" id="ARBA00022475"/>
    </source>
</evidence>
<evidence type="ECO:0000256" key="6">
    <source>
        <dbReference type="ARBA" id="ARBA00023316"/>
    </source>
</evidence>
<dbReference type="Proteomes" id="UP001604335">
    <property type="component" value="Unassembled WGS sequence"/>
</dbReference>
<reference evidence="10" key="1">
    <citation type="journal article" date="2024" name="Algal Res.">
        <title>Biochemical, toxicological and genomic investigation of a high-biomass producing Limnothrix strain isolated from Italian shallow drinking water reservoir.</title>
        <authorList>
            <person name="Simonazzi M."/>
            <person name="Shishido T.K."/>
            <person name="Delbaje E."/>
            <person name="Wahlsten M."/>
            <person name="Fewer D.P."/>
            <person name="Sivonen K."/>
            <person name="Pezzolesi L."/>
            <person name="Pistocchi R."/>
        </authorList>
    </citation>
    <scope>NUCLEOTIDE SEQUENCE [LARGE SCALE GENOMIC DNA]</scope>
    <source>
        <strain evidence="10">LRLZ20PSL1</strain>
    </source>
</reference>
<dbReference type="PANTHER" id="PTHR30518:SF2">
    <property type="entry name" value="ENDOLYTIC MUREIN TRANSGLYCOSYLASE"/>
    <property type="match status" value="1"/>
</dbReference>